<feature type="compositionally biased region" description="Pro residues" evidence="1">
    <location>
        <begin position="423"/>
        <end position="434"/>
    </location>
</feature>
<dbReference type="PRINTS" id="PR01217">
    <property type="entry name" value="PRICHEXTENSN"/>
</dbReference>
<feature type="compositionally biased region" description="Low complexity" evidence="1">
    <location>
        <begin position="346"/>
        <end position="358"/>
    </location>
</feature>
<name>D3F4M0_CONWI</name>
<proteinExistence type="predicted"/>
<dbReference type="eggNOG" id="ENOG503204D">
    <property type="taxonomic scope" value="Bacteria"/>
</dbReference>
<reference evidence="4" key="2">
    <citation type="submission" date="2010-01" db="EMBL/GenBank/DDBJ databases">
        <title>The complete genome of Conexibacter woesei DSM 14684.</title>
        <authorList>
            <consortium name="US DOE Joint Genome Institute (JGI-PGF)"/>
            <person name="Lucas S."/>
            <person name="Copeland A."/>
            <person name="Lapidus A."/>
            <person name="Glavina del Rio T."/>
            <person name="Dalin E."/>
            <person name="Tice H."/>
            <person name="Bruce D."/>
            <person name="Goodwin L."/>
            <person name="Pitluck S."/>
            <person name="Kyrpides N."/>
            <person name="Mavromatis K."/>
            <person name="Ivanova N."/>
            <person name="Mikhailova N."/>
            <person name="Chertkov O."/>
            <person name="Brettin T."/>
            <person name="Detter J.C."/>
            <person name="Han C."/>
            <person name="Larimer F."/>
            <person name="Land M."/>
            <person name="Hauser L."/>
            <person name="Markowitz V."/>
            <person name="Cheng J.-F."/>
            <person name="Hugenholtz P."/>
            <person name="Woyke T."/>
            <person name="Wu D."/>
            <person name="Pukall R."/>
            <person name="Steenblock K."/>
            <person name="Schneider S."/>
            <person name="Klenk H.-P."/>
            <person name="Eisen J.A."/>
        </authorList>
    </citation>
    <scope>NUCLEOTIDE SEQUENCE [LARGE SCALE GENOMIC DNA]</scope>
    <source>
        <strain evidence="4">DSM 14684 / CIP 108061 / JCM 11494 / NBRC 100937 / ID131577</strain>
    </source>
</reference>
<accession>D3F4M0</accession>
<organism evidence="3 4">
    <name type="scientific">Conexibacter woesei (strain DSM 14684 / CCUG 47730 / CIP 108061 / JCM 11494 / NBRC 100937 / ID131577)</name>
    <dbReference type="NCBI Taxonomy" id="469383"/>
    <lineage>
        <taxon>Bacteria</taxon>
        <taxon>Bacillati</taxon>
        <taxon>Actinomycetota</taxon>
        <taxon>Thermoleophilia</taxon>
        <taxon>Solirubrobacterales</taxon>
        <taxon>Conexibacteraceae</taxon>
        <taxon>Conexibacter</taxon>
    </lineage>
</organism>
<dbReference type="OrthoDB" id="9843790at2"/>
<dbReference type="PANTHER" id="PTHR24216">
    <property type="entry name" value="PAXILLIN-RELATED"/>
    <property type="match status" value="1"/>
</dbReference>
<feature type="transmembrane region" description="Helical" evidence="2">
    <location>
        <begin position="202"/>
        <end position="226"/>
    </location>
</feature>
<feature type="region of interest" description="Disordered" evidence="1">
    <location>
        <begin position="334"/>
        <end position="575"/>
    </location>
</feature>
<feature type="compositionally biased region" description="Pro residues" evidence="1">
    <location>
        <begin position="402"/>
        <end position="413"/>
    </location>
</feature>
<feature type="compositionally biased region" description="Low complexity" evidence="1">
    <location>
        <begin position="392"/>
        <end position="401"/>
    </location>
</feature>
<feature type="compositionally biased region" description="Basic and acidic residues" evidence="1">
    <location>
        <begin position="565"/>
        <end position="575"/>
    </location>
</feature>
<keyword evidence="2" id="KW-0812">Transmembrane</keyword>
<dbReference type="Proteomes" id="UP000008229">
    <property type="component" value="Chromosome"/>
</dbReference>
<feature type="transmembrane region" description="Helical" evidence="2">
    <location>
        <begin position="143"/>
        <end position="165"/>
    </location>
</feature>
<dbReference type="EMBL" id="CP001854">
    <property type="protein sequence ID" value="ADB52477.1"/>
    <property type="molecule type" value="Genomic_DNA"/>
</dbReference>
<feature type="compositionally biased region" description="Pro residues" evidence="1">
    <location>
        <begin position="486"/>
        <end position="543"/>
    </location>
</feature>
<keyword evidence="2" id="KW-1133">Transmembrane helix</keyword>
<feature type="compositionally biased region" description="Pro residues" evidence="1">
    <location>
        <begin position="359"/>
        <end position="391"/>
    </location>
</feature>
<feature type="transmembrane region" description="Helical" evidence="2">
    <location>
        <begin position="88"/>
        <end position="106"/>
    </location>
</feature>
<feature type="compositionally biased region" description="Pro residues" evidence="1">
    <location>
        <begin position="465"/>
        <end position="475"/>
    </location>
</feature>
<feature type="transmembrane region" description="Helical" evidence="2">
    <location>
        <begin position="238"/>
        <end position="257"/>
    </location>
</feature>
<sequence>MSESTPAAEWQAQLRRGVELLRPHPHRGDLIAAGAVPLTVALLLVNLRLDDSWGTGIFLVLTALACGLVLGMGVLAPLEEERPRAYQVVLQLCGLVLLFVALLRLAKVLGSGDPLDSAGASFWILAVVAGTAAWLARARRSSICTLVAGIAGIFATLAFVDWVFSPDGPGTSRWILLLLSLGLVVGALLLRDRHRRESVYLVDAAGFAILALGFTFLGTLLFGVTLLGEPPAFVGPGAGWKLVLLAAGLGLVAYSGVDREPGPGYLGTLILLVFVVLVGNPGEGGPSLWFWPLVLLAIGAAMIAAGLRPRQPLPPEPAAPAAPIVPVGGGPVAPAGPASAPPAAVPAPAASSSAARPVATPPAPAPPAPAPPAAAPPAAAPSPPAAAPDPSAPAASTEPAGPSAPPAEPPPPAEAASTEPAGPSAPPAEPPPPAEAASTEPAGPSAPPAEPPPPAEAASTEPAGPSAPPAEPPSPADAAPAEPSGPHEPAPPTGDQPTRPQPPVVPPVDTPPAPAPPRPAEPAPPTRLRPDPRAAPPLPPEPPARGSLWARPDPGEQPTKPHRVPPREPEDDRDV</sequence>
<dbReference type="RefSeq" id="WP_012935528.1">
    <property type="nucleotide sequence ID" value="NC_013739.1"/>
</dbReference>
<keyword evidence="2" id="KW-0472">Membrane</keyword>
<feature type="transmembrane region" description="Helical" evidence="2">
    <location>
        <begin position="288"/>
        <end position="307"/>
    </location>
</feature>
<evidence type="ECO:0000256" key="2">
    <source>
        <dbReference type="SAM" id="Phobius"/>
    </source>
</evidence>
<dbReference type="KEGG" id="cwo:Cwoe_4062"/>
<feature type="compositionally biased region" description="Pro residues" evidence="1">
    <location>
        <begin position="444"/>
        <end position="455"/>
    </location>
</feature>
<dbReference type="PANTHER" id="PTHR24216:SF65">
    <property type="entry name" value="PAXILLIN-LIKE PROTEIN 1"/>
    <property type="match status" value="1"/>
</dbReference>
<feature type="transmembrane region" description="Helical" evidence="2">
    <location>
        <begin position="171"/>
        <end position="190"/>
    </location>
</feature>
<protein>
    <submittedName>
        <fullName evidence="3">Uncharacterized protein</fullName>
    </submittedName>
</protein>
<dbReference type="STRING" id="469383.Cwoe_4062"/>
<keyword evidence="4" id="KW-1185">Reference proteome</keyword>
<feature type="transmembrane region" description="Helical" evidence="2">
    <location>
        <begin position="55"/>
        <end position="76"/>
    </location>
</feature>
<dbReference type="HOGENOM" id="CLU_473881_0_0_11"/>
<reference evidence="3 4" key="1">
    <citation type="journal article" date="2010" name="Stand. Genomic Sci.">
        <title>Complete genome sequence of Conexibacter woesei type strain (ID131577).</title>
        <authorList>
            <person name="Pukall R."/>
            <person name="Lapidus A."/>
            <person name="Glavina Del Rio T."/>
            <person name="Copeland A."/>
            <person name="Tice H."/>
            <person name="Cheng J.-F."/>
            <person name="Lucas S."/>
            <person name="Chen F."/>
            <person name="Nolan M."/>
            <person name="Bruce D."/>
            <person name="Goodwin L."/>
            <person name="Pitluck S."/>
            <person name="Mavromatis K."/>
            <person name="Ivanova N."/>
            <person name="Ovchinnikova G."/>
            <person name="Pati A."/>
            <person name="Chen A."/>
            <person name="Palaniappan K."/>
            <person name="Land M."/>
            <person name="Hauser L."/>
            <person name="Chang Y.-J."/>
            <person name="Jeffries C.D."/>
            <person name="Chain P."/>
            <person name="Meincke L."/>
            <person name="Sims D."/>
            <person name="Brettin T."/>
            <person name="Detter J.C."/>
            <person name="Rohde M."/>
            <person name="Goeker M."/>
            <person name="Bristow J."/>
            <person name="Eisen J.A."/>
            <person name="Markowitz V."/>
            <person name="Kyrpides N.C."/>
            <person name="Klenk H.-P."/>
            <person name="Hugenholtz P."/>
        </authorList>
    </citation>
    <scope>NUCLEOTIDE SEQUENCE [LARGE SCALE GENOMIC DNA]</scope>
    <source>
        <strain evidence="4">DSM 14684 / CIP 108061 / JCM 11494 / NBRC 100937 / ID131577</strain>
    </source>
</reference>
<gene>
    <name evidence="3" type="ordered locus">Cwoe_4062</name>
</gene>
<feature type="transmembrane region" description="Helical" evidence="2">
    <location>
        <begin position="118"/>
        <end position="136"/>
    </location>
</feature>
<feature type="transmembrane region" description="Helical" evidence="2">
    <location>
        <begin position="264"/>
        <end position="282"/>
    </location>
</feature>
<evidence type="ECO:0000313" key="3">
    <source>
        <dbReference type="EMBL" id="ADB52477.1"/>
    </source>
</evidence>
<evidence type="ECO:0000256" key="1">
    <source>
        <dbReference type="SAM" id="MobiDB-lite"/>
    </source>
</evidence>
<evidence type="ECO:0000313" key="4">
    <source>
        <dbReference type="Proteomes" id="UP000008229"/>
    </source>
</evidence>
<dbReference type="AlphaFoldDB" id="D3F4M0"/>